<dbReference type="Pfam" id="PF06750">
    <property type="entry name" value="A24_N_bact"/>
    <property type="match status" value="1"/>
</dbReference>
<dbReference type="STRING" id="1814289.SAMN05216410_1398"/>
<keyword evidence="7 10" id="KW-0472">Membrane</keyword>
<evidence type="ECO:0000313" key="14">
    <source>
        <dbReference type="Proteomes" id="UP000199039"/>
    </source>
</evidence>
<keyword evidence="9" id="KW-0378">Hydrolase</keyword>
<dbReference type="InterPro" id="IPR014032">
    <property type="entry name" value="Peptidase_A24A_bac"/>
</dbReference>
<dbReference type="PRINTS" id="PR00864">
    <property type="entry name" value="PREPILNPTASE"/>
</dbReference>
<organism evidence="13 14">
    <name type="scientific">Sanguibacter gelidistatuariae</name>
    <dbReference type="NCBI Taxonomy" id="1814289"/>
    <lineage>
        <taxon>Bacteria</taxon>
        <taxon>Bacillati</taxon>
        <taxon>Actinomycetota</taxon>
        <taxon>Actinomycetes</taxon>
        <taxon>Micrococcales</taxon>
        <taxon>Sanguibacteraceae</taxon>
        <taxon>Sanguibacter</taxon>
    </lineage>
</organism>
<feature type="domain" description="Prepilin type IV endopeptidase peptidase" evidence="11">
    <location>
        <begin position="107"/>
        <end position="215"/>
    </location>
</feature>
<keyword evidence="14" id="KW-1185">Reference proteome</keyword>
<feature type="transmembrane region" description="Helical" evidence="10">
    <location>
        <begin position="103"/>
        <end position="120"/>
    </location>
</feature>
<comment type="catalytic activity">
    <reaction evidence="9">
        <text>Typically cleaves a -Gly-|-Phe- bond to release an N-terminal, basic peptide of 5-8 residues from type IV prepilin, and then N-methylates the new N-terminal amino group, the methyl donor being S-adenosyl-L-methionine.</text>
        <dbReference type="EC" id="3.4.23.43"/>
    </reaction>
</comment>
<feature type="transmembrane region" description="Helical" evidence="10">
    <location>
        <begin position="194"/>
        <end position="220"/>
    </location>
</feature>
<evidence type="ECO:0000259" key="11">
    <source>
        <dbReference type="Pfam" id="PF01478"/>
    </source>
</evidence>
<comment type="function">
    <text evidence="9">Plays an essential role in type IV pili and type II pseudopili formation by proteolytically removing the leader sequence from substrate proteins and subsequently monomethylating the alpha-amino group of the newly exposed N-terminal phenylalanine.</text>
</comment>
<evidence type="ECO:0000256" key="5">
    <source>
        <dbReference type="ARBA" id="ARBA00022692"/>
    </source>
</evidence>
<dbReference type="OrthoDB" id="2087435at2"/>
<dbReference type="InterPro" id="IPR050882">
    <property type="entry name" value="Prepilin_peptidase/N-MTase"/>
</dbReference>
<dbReference type="GO" id="GO:0008168">
    <property type="term" value="F:methyltransferase activity"/>
    <property type="evidence" value="ECO:0007669"/>
    <property type="project" value="UniProtKB-KW"/>
</dbReference>
<dbReference type="GO" id="GO:0032259">
    <property type="term" value="P:methylation"/>
    <property type="evidence" value="ECO:0007669"/>
    <property type="project" value="UniProtKB-KW"/>
</dbReference>
<dbReference type="PANTHER" id="PTHR30487">
    <property type="entry name" value="TYPE 4 PREPILIN-LIKE PROTEINS LEADER PEPTIDE-PROCESSING ENZYME"/>
    <property type="match status" value="1"/>
</dbReference>
<keyword evidence="9 13" id="KW-0489">Methyltransferase</keyword>
<evidence type="ECO:0000256" key="9">
    <source>
        <dbReference type="RuleBase" id="RU003794"/>
    </source>
</evidence>
<evidence type="ECO:0000259" key="12">
    <source>
        <dbReference type="Pfam" id="PF06750"/>
    </source>
</evidence>
<evidence type="ECO:0000256" key="7">
    <source>
        <dbReference type="ARBA" id="ARBA00023136"/>
    </source>
</evidence>
<evidence type="ECO:0000256" key="3">
    <source>
        <dbReference type="ARBA" id="ARBA00022475"/>
    </source>
</evidence>
<dbReference type="EC" id="3.4.23.43" evidence="9"/>
<dbReference type="InterPro" id="IPR010627">
    <property type="entry name" value="Prepilin_pept_A24_N"/>
</dbReference>
<dbReference type="AlphaFoldDB" id="A0A1G6JSE9"/>
<feature type="transmembrane region" description="Helical" evidence="10">
    <location>
        <begin position="76"/>
        <end position="96"/>
    </location>
</feature>
<evidence type="ECO:0000256" key="2">
    <source>
        <dbReference type="ARBA" id="ARBA00005801"/>
    </source>
</evidence>
<sequence length="259" mass="27333">MTAVIVALFAALGLAIGSFLNVVIWRVPRGESVVRPPSACPGCGRKIRARDNVPVLSWLLLRARCRDCRAPISAQYPVVELLTGVLFVLVLVRFGLTWELPGYLYGAAIGVALTVIDLKVHRLPNAIVLPSYIVVSALLLVAAIGTGDWSALLRAGIGGVVLYAAYFLMCLAYPAGMGFGDVKLAALIGAYLGWIGWGALAIGAFGAFLLGGAFSLVLIVLRRAGRKSGIPFGPWMILGAACGIAFGEQIWSSYLSAVM</sequence>
<dbReference type="Proteomes" id="UP000199039">
    <property type="component" value="Unassembled WGS sequence"/>
</dbReference>
<evidence type="ECO:0000256" key="4">
    <source>
        <dbReference type="ARBA" id="ARBA00022519"/>
    </source>
</evidence>
<protein>
    <recommendedName>
        <fullName evidence="9">Prepilin leader peptidase/N-methyltransferase</fullName>
        <ecNumber evidence="9">2.1.1.-</ecNumber>
        <ecNumber evidence="9">3.4.23.43</ecNumber>
    </recommendedName>
</protein>
<dbReference type="EC" id="2.1.1.-" evidence="9"/>
<gene>
    <name evidence="13" type="ORF">SAMN05216410_1398</name>
</gene>
<comment type="subcellular location">
    <subcellularLocation>
        <location evidence="1">Cell inner membrane</location>
        <topology evidence="1">Multi-pass membrane protein</topology>
    </subcellularLocation>
    <subcellularLocation>
        <location evidence="9">Cell membrane</location>
        <topology evidence="9">Multi-pass membrane protein</topology>
    </subcellularLocation>
</comment>
<keyword evidence="9" id="KW-0645">Protease</keyword>
<dbReference type="Gene3D" id="1.20.120.1220">
    <property type="match status" value="1"/>
</dbReference>
<feature type="transmembrane region" description="Helical" evidence="10">
    <location>
        <begin position="151"/>
        <end position="174"/>
    </location>
</feature>
<keyword evidence="9" id="KW-0511">Multifunctional enzyme</keyword>
<feature type="transmembrane region" description="Helical" evidence="10">
    <location>
        <begin position="126"/>
        <end position="144"/>
    </location>
</feature>
<keyword evidence="4" id="KW-0997">Cell inner membrane</keyword>
<evidence type="ECO:0000256" key="6">
    <source>
        <dbReference type="ARBA" id="ARBA00022989"/>
    </source>
</evidence>
<proteinExistence type="inferred from homology"/>
<keyword evidence="5 9" id="KW-0812">Transmembrane</keyword>
<reference evidence="13 14" key="1">
    <citation type="submission" date="2016-09" db="EMBL/GenBank/DDBJ databases">
        <authorList>
            <person name="Capua I."/>
            <person name="De Benedictis P."/>
            <person name="Joannis T."/>
            <person name="Lombin L.H."/>
            <person name="Cattoli G."/>
        </authorList>
    </citation>
    <scope>NUCLEOTIDE SEQUENCE [LARGE SCALE GENOMIC DNA]</scope>
    <source>
        <strain evidence="13 14">ISLP-3</strain>
    </source>
</reference>
<dbReference type="EMBL" id="FMYH01000002">
    <property type="protein sequence ID" value="SDC21355.1"/>
    <property type="molecule type" value="Genomic_DNA"/>
</dbReference>
<evidence type="ECO:0000256" key="10">
    <source>
        <dbReference type="SAM" id="Phobius"/>
    </source>
</evidence>
<dbReference type="GO" id="GO:0005886">
    <property type="term" value="C:plasma membrane"/>
    <property type="evidence" value="ECO:0007669"/>
    <property type="project" value="UniProtKB-SubCell"/>
</dbReference>
<dbReference type="InterPro" id="IPR000045">
    <property type="entry name" value="Prepilin_IV_endopep_pep"/>
</dbReference>
<accession>A0A1G6JSE9</accession>
<dbReference type="Pfam" id="PF01478">
    <property type="entry name" value="Peptidase_A24"/>
    <property type="match status" value="1"/>
</dbReference>
<comment type="similarity">
    <text evidence="2 8">Belongs to the peptidase A24 family.</text>
</comment>
<name>A0A1G6JSE9_9MICO</name>
<dbReference type="PANTHER" id="PTHR30487:SF0">
    <property type="entry name" value="PREPILIN LEADER PEPTIDASE_N-METHYLTRANSFERASE-RELATED"/>
    <property type="match status" value="1"/>
</dbReference>
<evidence type="ECO:0000256" key="8">
    <source>
        <dbReference type="RuleBase" id="RU003793"/>
    </source>
</evidence>
<keyword evidence="3" id="KW-1003">Cell membrane</keyword>
<keyword evidence="9 13" id="KW-0808">Transferase</keyword>
<feature type="domain" description="Prepilin peptidase A24 N-terminal" evidence="12">
    <location>
        <begin position="12"/>
        <end position="94"/>
    </location>
</feature>
<keyword evidence="6 10" id="KW-1133">Transmembrane helix</keyword>
<feature type="transmembrane region" description="Helical" evidence="10">
    <location>
        <begin position="232"/>
        <end position="251"/>
    </location>
</feature>
<dbReference type="RefSeq" id="WP_093181936.1">
    <property type="nucleotide sequence ID" value="NZ_FMYH01000002.1"/>
</dbReference>
<evidence type="ECO:0000313" key="13">
    <source>
        <dbReference type="EMBL" id="SDC21355.1"/>
    </source>
</evidence>
<dbReference type="GO" id="GO:0006465">
    <property type="term" value="P:signal peptide processing"/>
    <property type="evidence" value="ECO:0007669"/>
    <property type="project" value="TreeGrafter"/>
</dbReference>
<dbReference type="GO" id="GO:0004190">
    <property type="term" value="F:aspartic-type endopeptidase activity"/>
    <property type="evidence" value="ECO:0007669"/>
    <property type="project" value="UniProtKB-EC"/>
</dbReference>
<evidence type="ECO:0000256" key="1">
    <source>
        <dbReference type="ARBA" id="ARBA00004429"/>
    </source>
</evidence>